<comment type="caution">
    <text evidence="3">The sequence shown here is derived from an EMBL/GenBank/DDBJ whole genome shotgun (WGS) entry which is preliminary data.</text>
</comment>
<keyword evidence="1" id="KW-0560">Oxidoreductase</keyword>
<dbReference type="PANTHER" id="PTHR13847">
    <property type="entry name" value="SARCOSINE DEHYDROGENASE-RELATED"/>
    <property type="match status" value="1"/>
</dbReference>
<accession>A0ABT0AHR3</accession>
<dbReference type="Pfam" id="PF01266">
    <property type="entry name" value="DAO"/>
    <property type="match status" value="1"/>
</dbReference>
<evidence type="ECO:0000313" key="4">
    <source>
        <dbReference type="Proteomes" id="UP001162802"/>
    </source>
</evidence>
<dbReference type="RefSeq" id="WP_243802898.1">
    <property type="nucleotide sequence ID" value="NZ_JALHAT010000059.1"/>
</dbReference>
<dbReference type="PANTHER" id="PTHR13847:SF289">
    <property type="entry name" value="GLYCINE OXIDASE"/>
    <property type="match status" value="1"/>
</dbReference>
<organism evidence="3 4">
    <name type="scientific">Novosphingobium mangrovi</name>
    <name type="common">ex Hu et al. 2023</name>
    <dbReference type="NCBI Taxonomy" id="2930094"/>
    <lineage>
        <taxon>Bacteria</taxon>
        <taxon>Pseudomonadati</taxon>
        <taxon>Pseudomonadota</taxon>
        <taxon>Alphaproteobacteria</taxon>
        <taxon>Sphingomonadales</taxon>
        <taxon>Sphingomonadaceae</taxon>
        <taxon>Novosphingobium</taxon>
    </lineage>
</organism>
<dbReference type="InterPro" id="IPR036188">
    <property type="entry name" value="FAD/NAD-bd_sf"/>
</dbReference>
<protein>
    <submittedName>
        <fullName evidence="3">FAD-dependent oxidoreductase</fullName>
    </submittedName>
</protein>
<dbReference type="SUPFAM" id="SSF51905">
    <property type="entry name" value="FAD/NAD(P)-binding domain"/>
    <property type="match status" value="1"/>
</dbReference>
<reference evidence="3" key="1">
    <citation type="submission" date="2022-03" db="EMBL/GenBank/DDBJ databases">
        <title>Identification of a novel bacterium isolated from mangrove sediments.</title>
        <authorList>
            <person name="Pan X."/>
        </authorList>
    </citation>
    <scope>NUCLEOTIDE SEQUENCE</scope>
    <source>
        <strain evidence="3">B2637</strain>
    </source>
</reference>
<evidence type="ECO:0000256" key="1">
    <source>
        <dbReference type="ARBA" id="ARBA00023002"/>
    </source>
</evidence>
<dbReference type="Gene3D" id="3.30.9.10">
    <property type="entry name" value="D-Amino Acid Oxidase, subunit A, domain 2"/>
    <property type="match status" value="1"/>
</dbReference>
<evidence type="ECO:0000313" key="3">
    <source>
        <dbReference type="EMBL" id="MCJ1962731.1"/>
    </source>
</evidence>
<dbReference type="EMBL" id="JALHAT010000059">
    <property type="protein sequence ID" value="MCJ1962731.1"/>
    <property type="molecule type" value="Genomic_DNA"/>
</dbReference>
<gene>
    <name evidence="3" type="ORF">MTR65_18760</name>
</gene>
<name>A0ABT0AHR3_9SPHN</name>
<dbReference type="Gene3D" id="3.50.50.60">
    <property type="entry name" value="FAD/NAD(P)-binding domain"/>
    <property type="match status" value="2"/>
</dbReference>
<evidence type="ECO:0000259" key="2">
    <source>
        <dbReference type="Pfam" id="PF01266"/>
    </source>
</evidence>
<proteinExistence type="predicted"/>
<sequence length="406" mass="42989">MGHVGIIGGGVVGLSAALALLKAGHRVTLLDNDPGAAAPSWGNAGHIAVEQVAPLASMEQVRSVPGRLFAAGGPLALPPREIATWLPFTTRLLGASGAKRFAAGRTALSRLLAEALDAWRAQVEEIGAPDLLREGGHLVTWLDERAAREGARDLAAADMGTAKAAPASAADLARLSALGAAHPAGAMRFTGTAQIADLDELRTALLAAFAARGGTRIEGEGRLVREGRRISIAGVECDQIVVCAGVRSGALLAPVGHKVPIIAERGYHVRAEAQLWPEDLPPVVYEERAMIVTRYRSCVQAASFVEFARADAPADPRKWARLERHIAELGLPITGPFQRWMGARPTLPDYLPAIGRSDRADNLYYAFGHQHLGLTLAAVTGRLVTEMLDGRRTSLPLAPFDLSRFA</sequence>
<dbReference type="InterPro" id="IPR006076">
    <property type="entry name" value="FAD-dep_OxRdtase"/>
</dbReference>
<keyword evidence="4" id="KW-1185">Reference proteome</keyword>
<dbReference type="Proteomes" id="UP001162802">
    <property type="component" value="Unassembled WGS sequence"/>
</dbReference>
<feature type="domain" description="FAD dependent oxidoreductase" evidence="2">
    <location>
        <begin position="4"/>
        <end position="387"/>
    </location>
</feature>